<evidence type="ECO:0000256" key="5">
    <source>
        <dbReference type="SAM" id="SignalP"/>
    </source>
</evidence>
<dbReference type="GO" id="GO:0003755">
    <property type="term" value="F:peptidyl-prolyl cis-trans isomerase activity"/>
    <property type="evidence" value="ECO:0007669"/>
    <property type="project" value="UniProtKB-KW"/>
</dbReference>
<keyword evidence="8" id="KW-1185">Reference proteome</keyword>
<dbReference type="EC" id="5.2.1.8" evidence="2 4"/>
<evidence type="ECO:0000256" key="3">
    <source>
        <dbReference type="ARBA" id="ARBA00023110"/>
    </source>
</evidence>
<keyword evidence="3 4" id="KW-0697">Rotamase</keyword>
<evidence type="ECO:0000256" key="1">
    <source>
        <dbReference type="ARBA" id="ARBA00000971"/>
    </source>
</evidence>
<dbReference type="SUPFAM" id="SSF54534">
    <property type="entry name" value="FKBP-like"/>
    <property type="match status" value="1"/>
</dbReference>
<accession>A0A3L9Y782</accession>
<dbReference type="EMBL" id="REFC01000019">
    <property type="protein sequence ID" value="RMA56254.1"/>
    <property type="molecule type" value="Genomic_DNA"/>
</dbReference>
<dbReference type="PROSITE" id="PS51257">
    <property type="entry name" value="PROKAR_LIPOPROTEIN"/>
    <property type="match status" value="1"/>
</dbReference>
<comment type="catalytic activity">
    <reaction evidence="1 4">
        <text>[protein]-peptidylproline (omega=180) = [protein]-peptidylproline (omega=0)</text>
        <dbReference type="Rhea" id="RHEA:16237"/>
        <dbReference type="Rhea" id="RHEA-COMP:10747"/>
        <dbReference type="Rhea" id="RHEA-COMP:10748"/>
        <dbReference type="ChEBI" id="CHEBI:83833"/>
        <dbReference type="ChEBI" id="CHEBI:83834"/>
        <dbReference type="EC" id="5.2.1.8"/>
    </reaction>
</comment>
<organism evidence="7 8">
    <name type="scientific">Ulvibacter antarcticus</name>
    <dbReference type="NCBI Taxonomy" id="442714"/>
    <lineage>
        <taxon>Bacteria</taxon>
        <taxon>Pseudomonadati</taxon>
        <taxon>Bacteroidota</taxon>
        <taxon>Flavobacteriia</taxon>
        <taxon>Flavobacteriales</taxon>
        <taxon>Flavobacteriaceae</taxon>
        <taxon>Ulvibacter</taxon>
    </lineage>
</organism>
<dbReference type="AlphaFoldDB" id="A0A3L9Y782"/>
<dbReference type="InterPro" id="IPR046357">
    <property type="entry name" value="PPIase_dom_sf"/>
</dbReference>
<dbReference type="Proteomes" id="UP000271339">
    <property type="component" value="Unassembled WGS sequence"/>
</dbReference>
<dbReference type="RefSeq" id="WP_121908961.1">
    <property type="nucleotide sequence ID" value="NZ_REFC01000019.1"/>
</dbReference>
<proteinExistence type="predicted"/>
<sequence>MKKVYFLSTISLLLLLVVSSCKKDDGIEITPPRDRSVEVGPSTAEIETYLTTHFYNYEEFANPPANFDKKIRFDTIAGANETKTPLKDQVAFKMVTDGFDTSVEYKLYYLVAIQGEGESPNFPDVVLTNYEGTYLNNESGFNVSDVFDGSVTPVRFDLTEVVTGFQEVLVEFNTASGFTIAGDGSILYENFGVGAAFIPSGLGYYASSPPGVPFYSQLVFTFQLMETEVGDQDDDMVISILEDLNGNGNVYDDDTDGDLSPNFLDFDDDGDSRFTIDEIIVNSDGTITFPDSDNDGTPDYLDPDS</sequence>
<comment type="caution">
    <text evidence="7">The sequence shown here is derived from an EMBL/GenBank/DDBJ whole genome shotgun (WGS) entry which is preliminary data.</text>
</comment>
<evidence type="ECO:0000313" key="8">
    <source>
        <dbReference type="Proteomes" id="UP000271339"/>
    </source>
</evidence>
<keyword evidence="5" id="KW-0732">Signal</keyword>
<feature type="signal peptide" evidence="5">
    <location>
        <begin position="1"/>
        <end position="23"/>
    </location>
</feature>
<keyword evidence="4" id="KW-0413">Isomerase</keyword>
<evidence type="ECO:0000259" key="6">
    <source>
        <dbReference type="PROSITE" id="PS50059"/>
    </source>
</evidence>
<dbReference type="InterPro" id="IPR001179">
    <property type="entry name" value="PPIase_FKBP_dom"/>
</dbReference>
<feature type="domain" description="PPIase FKBP-type" evidence="6">
    <location>
        <begin position="123"/>
        <end position="228"/>
    </location>
</feature>
<evidence type="ECO:0000256" key="4">
    <source>
        <dbReference type="PROSITE-ProRule" id="PRU00277"/>
    </source>
</evidence>
<reference evidence="7 8" key="1">
    <citation type="submission" date="2018-10" db="EMBL/GenBank/DDBJ databases">
        <title>Genomic Encyclopedia of Archaeal and Bacterial Type Strains, Phase II (KMG-II): from individual species to whole genera.</title>
        <authorList>
            <person name="Goeker M."/>
        </authorList>
    </citation>
    <scope>NUCLEOTIDE SEQUENCE [LARGE SCALE GENOMIC DNA]</scope>
    <source>
        <strain evidence="7 8">DSM 23424</strain>
    </source>
</reference>
<feature type="chain" id="PRO_5018022487" description="peptidylprolyl isomerase" evidence="5">
    <location>
        <begin position="24"/>
        <end position="305"/>
    </location>
</feature>
<name>A0A3L9Y782_9FLAO</name>
<dbReference type="PROSITE" id="PS50059">
    <property type="entry name" value="FKBP_PPIASE"/>
    <property type="match status" value="1"/>
</dbReference>
<evidence type="ECO:0000256" key="2">
    <source>
        <dbReference type="ARBA" id="ARBA00013194"/>
    </source>
</evidence>
<evidence type="ECO:0000313" key="7">
    <source>
        <dbReference type="EMBL" id="RMA56254.1"/>
    </source>
</evidence>
<dbReference type="Gene3D" id="3.10.50.40">
    <property type="match status" value="1"/>
</dbReference>
<dbReference type="OrthoDB" id="1424215at2"/>
<protein>
    <recommendedName>
        <fullName evidence="2 4">peptidylprolyl isomerase</fullName>
        <ecNumber evidence="2 4">5.2.1.8</ecNumber>
    </recommendedName>
</protein>
<gene>
    <name evidence="7" type="ORF">BXY75_3451</name>
</gene>